<accession>A0ABS1DIV5</accession>
<proteinExistence type="predicted"/>
<evidence type="ECO:0000259" key="1">
    <source>
        <dbReference type="Pfam" id="PF02470"/>
    </source>
</evidence>
<gene>
    <name evidence="2" type="primary">mlaD</name>
    <name evidence="2" type="ORF">CKO28_20635</name>
</gene>
<protein>
    <submittedName>
        <fullName evidence="2">Outer membrane lipid asymmetry maintenance protein MlaD</fullName>
    </submittedName>
</protein>
<dbReference type="InterPro" id="IPR003399">
    <property type="entry name" value="Mce/MlaD"/>
</dbReference>
<dbReference type="Proteomes" id="UP001296873">
    <property type="component" value="Unassembled WGS sequence"/>
</dbReference>
<sequence>MRRNIIETIMGAAVILVAVGFVAFAFSATGVSSVDGYRVTAQFDNAQGVTPGTDVRMAGVKIGSVVEQRLNPNTYFAEVTMAIQNDIRLPRDTSARIVPEGLLGGNYVNLEPGGAQETIPAGGRIQYTQGAVNLIDLIGRFMFSSGDSGAGGGGGLPGGGSAVPGGN</sequence>
<reference evidence="2 3" key="1">
    <citation type="journal article" date="2020" name="Microorganisms">
        <title>Osmotic Adaptation and Compatible Solute Biosynthesis of Phototrophic Bacteria as Revealed from Genome Analyses.</title>
        <authorList>
            <person name="Imhoff J.F."/>
            <person name="Rahn T."/>
            <person name="Kunzel S."/>
            <person name="Keller A."/>
            <person name="Neulinger S.C."/>
        </authorList>
    </citation>
    <scope>NUCLEOTIDE SEQUENCE [LARGE SCALE GENOMIC DNA]</scope>
    <source>
        <strain evidence="2 3">DSM 9895</strain>
    </source>
</reference>
<evidence type="ECO:0000313" key="2">
    <source>
        <dbReference type="EMBL" id="MBK1670435.1"/>
    </source>
</evidence>
<dbReference type="PANTHER" id="PTHR33371">
    <property type="entry name" value="INTERMEMBRANE PHOSPHOLIPID TRANSPORT SYSTEM BINDING PROTEIN MLAD-RELATED"/>
    <property type="match status" value="1"/>
</dbReference>
<dbReference type="Pfam" id="PF02470">
    <property type="entry name" value="MlaD"/>
    <property type="match status" value="1"/>
</dbReference>
<dbReference type="RefSeq" id="WP_200342798.1">
    <property type="nucleotide sequence ID" value="NZ_NRRL01000094.1"/>
</dbReference>
<dbReference type="EMBL" id="NRRL01000094">
    <property type="protein sequence ID" value="MBK1670435.1"/>
    <property type="molecule type" value="Genomic_DNA"/>
</dbReference>
<feature type="domain" description="Mce/MlaD" evidence="1">
    <location>
        <begin position="35"/>
        <end position="113"/>
    </location>
</feature>
<evidence type="ECO:0000313" key="3">
    <source>
        <dbReference type="Proteomes" id="UP001296873"/>
    </source>
</evidence>
<dbReference type="NCBIfam" id="TIGR04430">
    <property type="entry name" value="OM_asym_MlaD"/>
    <property type="match status" value="1"/>
</dbReference>
<keyword evidence="3" id="KW-1185">Reference proteome</keyword>
<comment type="caution">
    <text evidence="2">The sequence shown here is derived from an EMBL/GenBank/DDBJ whole genome shotgun (WGS) entry which is preliminary data.</text>
</comment>
<name>A0ABS1DIV5_9PROT</name>
<dbReference type="InterPro" id="IPR052336">
    <property type="entry name" value="MlaD_Phospholipid_Transporter"/>
</dbReference>
<dbReference type="InterPro" id="IPR030970">
    <property type="entry name" value="ABC_MlaD"/>
</dbReference>
<organism evidence="2 3">
    <name type="scientific">Rhodovibrio sodomensis</name>
    <dbReference type="NCBI Taxonomy" id="1088"/>
    <lineage>
        <taxon>Bacteria</taxon>
        <taxon>Pseudomonadati</taxon>
        <taxon>Pseudomonadota</taxon>
        <taxon>Alphaproteobacteria</taxon>
        <taxon>Rhodospirillales</taxon>
        <taxon>Rhodovibrionaceae</taxon>
        <taxon>Rhodovibrio</taxon>
    </lineage>
</organism>
<dbReference type="PANTHER" id="PTHR33371:SF4">
    <property type="entry name" value="INTERMEMBRANE PHOSPHOLIPID TRANSPORT SYSTEM BINDING PROTEIN MLAD"/>
    <property type="match status" value="1"/>
</dbReference>